<organism evidence="1 2">
    <name type="scientific">Caldimonas mangrovi</name>
    <dbReference type="NCBI Taxonomy" id="2944811"/>
    <lineage>
        <taxon>Bacteria</taxon>
        <taxon>Pseudomonadati</taxon>
        <taxon>Pseudomonadota</taxon>
        <taxon>Betaproteobacteria</taxon>
        <taxon>Burkholderiales</taxon>
        <taxon>Sphaerotilaceae</taxon>
        <taxon>Caldimonas</taxon>
    </lineage>
</organism>
<name>A0ABT0YJN7_9BURK</name>
<evidence type="ECO:0000313" key="1">
    <source>
        <dbReference type="EMBL" id="MCM5678938.1"/>
    </source>
</evidence>
<gene>
    <name evidence="1" type="ORF">M8A51_05270</name>
</gene>
<keyword evidence="2" id="KW-1185">Reference proteome</keyword>
<proteinExistence type="predicted"/>
<evidence type="ECO:0008006" key="3">
    <source>
        <dbReference type="Google" id="ProtNLM"/>
    </source>
</evidence>
<dbReference type="RefSeq" id="WP_251777129.1">
    <property type="nucleotide sequence ID" value="NZ_JAMKFE010000003.1"/>
</dbReference>
<evidence type="ECO:0000313" key="2">
    <source>
        <dbReference type="Proteomes" id="UP001165541"/>
    </source>
</evidence>
<accession>A0ABT0YJN7</accession>
<dbReference type="Proteomes" id="UP001165541">
    <property type="component" value="Unassembled WGS sequence"/>
</dbReference>
<protein>
    <recommendedName>
        <fullName evidence="3">DUF1579 domain-containing protein</fullName>
    </recommendedName>
</protein>
<sequence>MSTTTYTGQPHDFDFLVGRWHVANRKLKQRHAGCTEWHEFSAEHQAWSHLDGVVSVDEMVCPGEGFSGCSVRTLDLATRQWAIYWIDSRSGTLFPPVHGGWQGERGEFHGDDVDEGRPVKLRFVWLRLGPDEARWEQAFSTDDGERWETNWVMEFRRADGDQR</sequence>
<dbReference type="EMBL" id="JAMKFE010000003">
    <property type="protein sequence ID" value="MCM5678938.1"/>
    <property type="molecule type" value="Genomic_DNA"/>
</dbReference>
<reference evidence="1" key="1">
    <citation type="submission" date="2022-05" db="EMBL/GenBank/DDBJ databases">
        <title>Schlegelella sp. nov., isolated from mangrove soil.</title>
        <authorList>
            <person name="Liu Y."/>
            <person name="Ge X."/>
            <person name="Liu W."/>
        </authorList>
    </citation>
    <scope>NUCLEOTIDE SEQUENCE</scope>
    <source>
        <strain evidence="1">S2-27</strain>
    </source>
</reference>
<comment type="caution">
    <text evidence="1">The sequence shown here is derived from an EMBL/GenBank/DDBJ whole genome shotgun (WGS) entry which is preliminary data.</text>
</comment>